<dbReference type="PROSITE" id="PS51257">
    <property type="entry name" value="PROKAR_LIPOPROTEIN"/>
    <property type="match status" value="1"/>
</dbReference>
<evidence type="ECO:0000256" key="1">
    <source>
        <dbReference type="ARBA" id="ARBA00006987"/>
    </source>
</evidence>
<gene>
    <name evidence="2" type="ORF">MAXJ12_30937</name>
</gene>
<comment type="similarity">
    <text evidence="1">Belongs to the UPF0065 (bug) family.</text>
</comment>
<dbReference type="Pfam" id="PF03401">
    <property type="entry name" value="TctC"/>
    <property type="match status" value="1"/>
</dbReference>
<evidence type="ECO:0008006" key="4">
    <source>
        <dbReference type="Google" id="ProtNLM"/>
    </source>
</evidence>
<keyword evidence="3" id="KW-1185">Reference proteome</keyword>
<dbReference type="PATRIC" id="fig|1107882.3.peg.5985"/>
<dbReference type="PIRSF" id="PIRSF017082">
    <property type="entry name" value="YflP"/>
    <property type="match status" value="1"/>
</dbReference>
<dbReference type="SUPFAM" id="SSF53850">
    <property type="entry name" value="Periplasmic binding protein-like II"/>
    <property type="match status" value="1"/>
</dbReference>
<dbReference type="PANTHER" id="PTHR42928:SF5">
    <property type="entry name" value="BLR1237 PROTEIN"/>
    <property type="match status" value="1"/>
</dbReference>
<evidence type="ECO:0000313" key="2">
    <source>
        <dbReference type="EMBL" id="EHK53297.1"/>
    </source>
</evidence>
<dbReference type="Gene3D" id="3.40.190.10">
    <property type="entry name" value="Periplasmic binding protein-like II"/>
    <property type="match status" value="1"/>
</dbReference>
<dbReference type="OrthoDB" id="8443386at2"/>
<dbReference type="PANTHER" id="PTHR42928">
    <property type="entry name" value="TRICARBOXYLATE-BINDING PROTEIN"/>
    <property type="match status" value="1"/>
</dbReference>
<name>H0I150_9HYPH</name>
<dbReference type="Proteomes" id="UP000003250">
    <property type="component" value="Unassembled WGS sequence"/>
</dbReference>
<sequence>MNRRTFLVGSAIAACPGSYTAYARASAYPRDGATIVVGFAAGGAGDLAARMAANYAKSARGLPVALDYRPGAGGTIATDQVRRAPPDGTVLSLFSPSPIVVAPHLQEVPYDPAADFTYLACYAGISIPAFVRSDSAFQSWDGLLDYARANPGKLRWATAAPRGVAHIATEAAFRQESITAAFVPFNGGAEAITALLGGHIDMVVSSDYGPHLEGGAVRLLVETGPTPIAERPDLPTFTQRGYPIAISAFYGLFGPPGLPPEVVSWWENALEEMTQSADYQTFLRTLHGYRLFQDSASFTKTVVEAYRAVGSQIDILGLKP</sequence>
<evidence type="ECO:0000313" key="3">
    <source>
        <dbReference type="Proteomes" id="UP000003250"/>
    </source>
</evidence>
<dbReference type="InterPro" id="IPR005064">
    <property type="entry name" value="BUG"/>
</dbReference>
<organism evidence="2 3">
    <name type="scientific">Mesorhizobium alhagi CCNWXJ12-2</name>
    <dbReference type="NCBI Taxonomy" id="1107882"/>
    <lineage>
        <taxon>Bacteria</taxon>
        <taxon>Pseudomonadati</taxon>
        <taxon>Pseudomonadota</taxon>
        <taxon>Alphaproteobacteria</taxon>
        <taxon>Hyphomicrobiales</taxon>
        <taxon>Phyllobacteriaceae</taxon>
        <taxon>Allomesorhizobium</taxon>
    </lineage>
</organism>
<dbReference type="AlphaFoldDB" id="H0I150"/>
<proteinExistence type="inferred from homology"/>
<protein>
    <recommendedName>
        <fullName evidence="4">Tripartite tricarboxylate transporter substrate binding protein</fullName>
    </recommendedName>
</protein>
<dbReference type="CDD" id="cd07012">
    <property type="entry name" value="PBP2_Bug_TTT"/>
    <property type="match status" value="1"/>
</dbReference>
<dbReference type="Gene3D" id="3.40.190.150">
    <property type="entry name" value="Bordetella uptake gene, domain 1"/>
    <property type="match status" value="1"/>
</dbReference>
<reference evidence="2 3" key="1">
    <citation type="journal article" date="2012" name="J. Bacteriol.">
        <title>Draft Genome Sequence of Mesorhizobium alhagi CCNWXJ12-2T, a Novel Salt-Resistant Species Isolated from the Desert of Northwestern China.</title>
        <authorList>
            <person name="Zhou M."/>
            <person name="Chen W."/>
            <person name="Chen H."/>
            <person name="Wei G."/>
        </authorList>
    </citation>
    <scope>NUCLEOTIDE SEQUENCE [LARGE SCALE GENOMIC DNA]</scope>
    <source>
        <strain evidence="2 3">CCNWXJ12-2</strain>
    </source>
</reference>
<dbReference type="InterPro" id="IPR042100">
    <property type="entry name" value="Bug_dom1"/>
</dbReference>
<accession>H0I150</accession>
<dbReference type="EMBL" id="AHAM01000277">
    <property type="protein sequence ID" value="EHK53297.1"/>
    <property type="molecule type" value="Genomic_DNA"/>
</dbReference>